<reference evidence="4" key="1">
    <citation type="journal article" date="2019" name="Int. J. Syst. Evol. Microbiol.">
        <title>The Global Catalogue of Microorganisms (GCM) 10K type strain sequencing project: providing services to taxonomists for standard genome sequencing and annotation.</title>
        <authorList>
            <consortium name="The Broad Institute Genomics Platform"/>
            <consortium name="The Broad Institute Genome Sequencing Center for Infectious Disease"/>
            <person name="Wu L."/>
            <person name="Ma J."/>
        </authorList>
    </citation>
    <scope>NUCLEOTIDE SEQUENCE [LARGE SCALE GENOMIC DNA]</scope>
    <source>
        <strain evidence="4">JCM 15896</strain>
    </source>
</reference>
<evidence type="ECO:0000259" key="2">
    <source>
        <dbReference type="Pfam" id="PF04389"/>
    </source>
</evidence>
<evidence type="ECO:0000256" key="1">
    <source>
        <dbReference type="SAM" id="SignalP"/>
    </source>
</evidence>
<dbReference type="EMBL" id="BAAAFD010000016">
    <property type="protein sequence ID" value="GAA0859945.1"/>
    <property type="molecule type" value="Genomic_DNA"/>
</dbReference>
<name>A0ABP3X7F2_9ALTE</name>
<keyword evidence="1" id="KW-0732">Signal</keyword>
<gene>
    <name evidence="3" type="ORF">GCM10009114_35350</name>
</gene>
<protein>
    <submittedName>
        <fullName evidence="3">M20/M25/M40 family metallo-hydrolase</fullName>
    </submittedName>
</protein>
<dbReference type="Pfam" id="PF04389">
    <property type="entry name" value="Peptidase_M28"/>
    <property type="match status" value="1"/>
</dbReference>
<sequence length="315" mass="35316">MTTRVFKLCCWLLLCAPTSYAKECDQYHHSNRIKSVQLWADFNFLASDYLEGRKTQTHGAQLAREYIQKRFSQIGLLRFDINSGFLSPFVYQKHFTKVEGVNVVGYLPGSKSPESYIVVTAHYDHLGKQGRKIFNGADDNASGVAAILSIAAALSINRPQHSVIFVATDSEEKGLYGAKAFVQNPPIDLSKIKANLNLDMLSQHRGKNRLYVSGSRHFPNYQTLIRQAKEQAGLCLVSGHRSVQRGSVAGQRQSWRKASDHAAFTNASIPAIFIGVSEHAYYHTEQDTVDKTRPEFFFAAVDTSLKILRLVDELE</sequence>
<dbReference type="PANTHER" id="PTHR12147:SF26">
    <property type="entry name" value="PEPTIDASE M28 DOMAIN-CONTAINING PROTEIN"/>
    <property type="match status" value="1"/>
</dbReference>
<organism evidence="3 4">
    <name type="scientific">Aliiglaciecola litoralis</name>
    <dbReference type="NCBI Taxonomy" id="582857"/>
    <lineage>
        <taxon>Bacteria</taxon>
        <taxon>Pseudomonadati</taxon>
        <taxon>Pseudomonadota</taxon>
        <taxon>Gammaproteobacteria</taxon>
        <taxon>Alteromonadales</taxon>
        <taxon>Alteromonadaceae</taxon>
        <taxon>Aliiglaciecola</taxon>
    </lineage>
</organism>
<accession>A0ABP3X7F2</accession>
<dbReference type="SUPFAM" id="SSF53187">
    <property type="entry name" value="Zn-dependent exopeptidases"/>
    <property type="match status" value="1"/>
</dbReference>
<keyword evidence="4" id="KW-1185">Reference proteome</keyword>
<feature type="chain" id="PRO_5047475991" evidence="1">
    <location>
        <begin position="22"/>
        <end position="315"/>
    </location>
</feature>
<evidence type="ECO:0000313" key="4">
    <source>
        <dbReference type="Proteomes" id="UP001500359"/>
    </source>
</evidence>
<dbReference type="InterPro" id="IPR007484">
    <property type="entry name" value="Peptidase_M28"/>
</dbReference>
<dbReference type="RefSeq" id="WP_343862392.1">
    <property type="nucleotide sequence ID" value="NZ_BAAAFD010000016.1"/>
</dbReference>
<dbReference type="Gene3D" id="3.40.630.10">
    <property type="entry name" value="Zn peptidases"/>
    <property type="match status" value="1"/>
</dbReference>
<dbReference type="Proteomes" id="UP001500359">
    <property type="component" value="Unassembled WGS sequence"/>
</dbReference>
<dbReference type="PANTHER" id="PTHR12147">
    <property type="entry name" value="METALLOPEPTIDASE M28 FAMILY MEMBER"/>
    <property type="match status" value="1"/>
</dbReference>
<dbReference type="InterPro" id="IPR045175">
    <property type="entry name" value="M28_fam"/>
</dbReference>
<comment type="caution">
    <text evidence="3">The sequence shown here is derived from an EMBL/GenBank/DDBJ whole genome shotgun (WGS) entry which is preliminary data.</text>
</comment>
<proteinExistence type="predicted"/>
<feature type="domain" description="Peptidase M28" evidence="2">
    <location>
        <begin position="102"/>
        <end position="302"/>
    </location>
</feature>
<feature type="signal peptide" evidence="1">
    <location>
        <begin position="1"/>
        <end position="21"/>
    </location>
</feature>
<evidence type="ECO:0000313" key="3">
    <source>
        <dbReference type="EMBL" id="GAA0859945.1"/>
    </source>
</evidence>